<organism evidence="1 2">
    <name type="scientific">Pistacia atlantica</name>
    <dbReference type="NCBI Taxonomy" id="434234"/>
    <lineage>
        <taxon>Eukaryota</taxon>
        <taxon>Viridiplantae</taxon>
        <taxon>Streptophyta</taxon>
        <taxon>Embryophyta</taxon>
        <taxon>Tracheophyta</taxon>
        <taxon>Spermatophyta</taxon>
        <taxon>Magnoliopsida</taxon>
        <taxon>eudicotyledons</taxon>
        <taxon>Gunneridae</taxon>
        <taxon>Pentapetalae</taxon>
        <taxon>rosids</taxon>
        <taxon>malvids</taxon>
        <taxon>Sapindales</taxon>
        <taxon>Anacardiaceae</taxon>
        <taxon>Pistacia</taxon>
    </lineage>
</organism>
<reference evidence="2" key="1">
    <citation type="journal article" date="2023" name="G3 (Bethesda)">
        <title>Genome assembly and association tests identify interacting loci associated with vigor, precocity, and sex in interspecific pistachio rootstocks.</title>
        <authorList>
            <person name="Palmer W."/>
            <person name="Jacygrad E."/>
            <person name="Sagayaradj S."/>
            <person name="Cavanaugh K."/>
            <person name="Han R."/>
            <person name="Bertier L."/>
            <person name="Beede B."/>
            <person name="Kafkas S."/>
            <person name="Golino D."/>
            <person name="Preece J."/>
            <person name="Michelmore R."/>
        </authorList>
    </citation>
    <scope>NUCLEOTIDE SEQUENCE [LARGE SCALE GENOMIC DNA]</scope>
</reference>
<protein>
    <submittedName>
        <fullName evidence="1">Uncharacterized protein</fullName>
    </submittedName>
</protein>
<comment type="caution">
    <text evidence="1">The sequence shown here is derived from an EMBL/GenBank/DDBJ whole genome shotgun (WGS) entry which is preliminary data.</text>
</comment>
<gene>
    <name evidence="1" type="ORF">Patl1_04561</name>
</gene>
<name>A0ACC1BWB9_9ROSI</name>
<dbReference type="EMBL" id="CM047899">
    <property type="protein sequence ID" value="KAJ0103369.1"/>
    <property type="molecule type" value="Genomic_DNA"/>
</dbReference>
<keyword evidence="2" id="KW-1185">Reference proteome</keyword>
<proteinExistence type="predicted"/>
<evidence type="ECO:0000313" key="1">
    <source>
        <dbReference type="EMBL" id="KAJ0103369.1"/>
    </source>
</evidence>
<sequence length="102" mass="12042">MRLWIAEGFVEYDENQTLEEVAENYLIELIDRSLVQVVKRDISGRIRSCKVHGLMYEIILQKTKGLEFLSSPERRARRIQVSTVLQRGAFQYTKELITLRRV</sequence>
<dbReference type="Proteomes" id="UP001164250">
    <property type="component" value="Chromosome 3"/>
</dbReference>
<evidence type="ECO:0000313" key="2">
    <source>
        <dbReference type="Proteomes" id="UP001164250"/>
    </source>
</evidence>
<accession>A0ACC1BWB9</accession>